<feature type="signal peptide" evidence="8">
    <location>
        <begin position="1"/>
        <end position="16"/>
    </location>
</feature>
<accession>A0A4D9DFP8</accession>
<feature type="binding site" evidence="7">
    <location>
        <position position="70"/>
    </location>
    <ligand>
        <name>chlorophyll a</name>
        <dbReference type="ChEBI" id="CHEBI:58416"/>
        <label>1</label>
    </ligand>
</feature>
<name>A0A4D9DFP8_9STRA</name>
<evidence type="ECO:0000256" key="4">
    <source>
        <dbReference type="ARBA" id="ARBA00022528"/>
    </source>
</evidence>
<feature type="binding site" evidence="7">
    <location>
        <position position="179"/>
    </location>
    <ligand>
        <name>chlorophyll a</name>
        <dbReference type="ChEBI" id="CHEBI:58416"/>
        <label>1</label>
    </ligand>
</feature>
<dbReference type="SUPFAM" id="SSF103511">
    <property type="entry name" value="Chlorophyll a-b binding protein"/>
    <property type="match status" value="1"/>
</dbReference>
<dbReference type="InterPro" id="IPR022796">
    <property type="entry name" value="Chloroa_b-bind"/>
</dbReference>
<keyword evidence="5" id="KW-0602">Photosynthesis</keyword>
<dbReference type="Gene3D" id="1.10.3460.10">
    <property type="entry name" value="Chlorophyll a/b binding protein domain"/>
    <property type="match status" value="1"/>
</dbReference>
<dbReference type="InterPro" id="IPR001344">
    <property type="entry name" value="Chloro_AB-bd_pln"/>
</dbReference>
<reference evidence="9 10" key="1">
    <citation type="submission" date="2019-01" db="EMBL/GenBank/DDBJ databases">
        <title>Nuclear Genome Assembly of the Microalgal Biofuel strain Nannochloropsis salina CCMP1776.</title>
        <authorList>
            <person name="Hovde B."/>
        </authorList>
    </citation>
    <scope>NUCLEOTIDE SEQUENCE [LARGE SCALE GENOMIC DNA]</scope>
    <source>
        <strain evidence="9 10">CCMP1776</strain>
    </source>
</reference>
<dbReference type="PANTHER" id="PTHR21649">
    <property type="entry name" value="CHLOROPHYLL A/B BINDING PROTEIN"/>
    <property type="match status" value="1"/>
</dbReference>
<comment type="similarity">
    <text evidence="3">Belongs to the fucoxanthin chlorophyll protein family.</text>
</comment>
<proteinExistence type="inferred from homology"/>
<evidence type="ECO:0000256" key="8">
    <source>
        <dbReference type="SAM" id="SignalP"/>
    </source>
</evidence>
<feature type="binding site" evidence="7">
    <location>
        <position position="67"/>
    </location>
    <ligand>
        <name>chlorophyll a</name>
        <dbReference type="ChEBI" id="CHEBI:58416"/>
        <label>1</label>
    </ligand>
</feature>
<feature type="binding site" evidence="7">
    <location>
        <position position="165"/>
    </location>
    <ligand>
        <name>chlorophyll a</name>
        <dbReference type="ChEBI" id="CHEBI:58416"/>
        <label>1</label>
    </ligand>
</feature>
<keyword evidence="4" id="KW-0150">Chloroplast</keyword>
<comment type="subcellular location">
    <subcellularLocation>
        <location evidence="2">Plastid</location>
        <location evidence="2">Chloroplast</location>
    </subcellularLocation>
</comment>
<keyword evidence="10" id="KW-1185">Reference proteome</keyword>
<keyword evidence="7" id="KW-0148">Chlorophyll</keyword>
<feature type="binding site" description="axial binding residue" evidence="7">
    <location>
        <position position="72"/>
    </location>
    <ligand>
        <name>chlorophyll b</name>
        <dbReference type="ChEBI" id="CHEBI:61721"/>
        <label>1</label>
    </ligand>
    <ligandPart>
        <name>Mg</name>
        <dbReference type="ChEBI" id="CHEBI:25107"/>
    </ligandPart>
</feature>
<dbReference type="Proteomes" id="UP000355283">
    <property type="component" value="Unassembled WGS sequence"/>
</dbReference>
<feature type="chain" id="PRO_5020041481" evidence="8">
    <location>
        <begin position="17"/>
        <end position="206"/>
    </location>
</feature>
<feature type="binding site" evidence="7">
    <location>
        <position position="162"/>
    </location>
    <ligand>
        <name>chlorophyll a</name>
        <dbReference type="ChEBI" id="CHEBI:58416"/>
        <label>1</label>
    </ligand>
</feature>
<organism evidence="9 10">
    <name type="scientific">Nannochloropsis salina CCMP1776</name>
    <dbReference type="NCBI Taxonomy" id="1027361"/>
    <lineage>
        <taxon>Eukaryota</taxon>
        <taxon>Sar</taxon>
        <taxon>Stramenopiles</taxon>
        <taxon>Ochrophyta</taxon>
        <taxon>Eustigmatophyceae</taxon>
        <taxon>Eustigmatales</taxon>
        <taxon>Monodopsidaceae</taxon>
        <taxon>Microchloropsis</taxon>
        <taxon>Microchloropsis salina</taxon>
    </lineage>
</organism>
<feature type="binding site" evidence="7">
    <location>
        <position position="161"/>
    </location>
    <ligand>
        <name>chlorophyll a</name>
        <dbReference type="ChEBI" id="CHEBI:58416"/>
        <label>1</label>
    </ligand>
</feature>
<gene>
    <name evidence="9" type="ORF">NSK_000949</name>
</gene>
<keyword evidence="6" id="KW-0934">Plastid</keyword>
<dbReference type="GO" id="GO:0009765">
    <property type="term" value="P:photosynthesis, light harvesting"/>
    <property type="evidence" value="ECO:0007669"/>
    <property type="project" value="InterPro"/>
</dbReference>
<evidence type="ECO:0000256" key="1">
    <source>
        <dbReference type="ARBA" id="ARBA00004022"/>
    </source>
</evidence>
<dbReference type="Pfam" id="PF00504">
    <property type="entry name" value="Chloroa_b-bind"/>
    <property type="match status" value="1"/>
</dbReference>
<sequence>MKTAFAFLALLGVSTAFMPTAPRMTRGRSVRMAVNEMIGSDVETNGVFDPLGLAKDEASLYRSRLIELKHGRVAMLACLGTLVQSFYHLPDEVFSNPRPLAALAQVYSERPVAFWQIFLAIGAIELTIGKQDTATRAPGDVGFGAAFIPDDAEDFAALQLKELKNGRLAMMAIIGQFVQEKLTGQGPIEQLLEGHFSPFGDGQGAF</sequence>
<dbReference type="AlphaFoldDB" id="A0A4D9DFP8"/>
<evidence type="ECO:0000313" key="9">
    <source>
        <dbReference type="EMBL" id="TFJ87598.1"/>
    </source>
</evidence>
<dbReference type="GO" id="GO:0016020">
    <property type="term" value="C:membrane"/>
    <property type="evidence" value="ECO:0007669"/>
    <property type="project" value="InterPro"/>
</dbReference>
<feature type="binding site" evidence="7">
    <location>
        <position position="167"/>
    </location>
    <ligand>
        <name>chlorophyll a</name>
        <dbReference type="ChEBI" id="CHEBI:58416"/>
        <label>1</label>
    </ligand>
</feature>
<evidence type="ECO:0000256" key="3">
    <source>
        <dbReference type="ARBA" id="ARBA00005933"/>
    </source>
</evidence>
<dbReference type="OrthoDB" id="423598at2759"/>
<keyword evidence="7" id="KW-0157">Chromophore</keyword>
<evidence type="ECO:0000256" key="6">
    <source>
        <dbReference type="ARBA" id="ARBA00022640"/>
    </source>
</evidence>
<dbReference type="EMBL" id="SDOX01000005">
    <property type="protein sequence ID" value="TFJ87598.1"/>
    <property type="molecule type" value="Genomic_DNA"/>
</dbReference>
<dbReference type="GO" id="GO:0016168">
    <property type="term" value="F:chlorophyll binding"/>
    <property type="evidence" value="ECO:0007669"/>
    <property type="project" value="UniProtKB-KW"/>
</dbReference>
<evidence type="ECO:0000256" key="2">
    <source>
        <dbReference type="ARBA" id="ARBA00004229"/>
    </source>
</evidence>
<comment type="function">
    <text evidence="1">The light-harvesting complex (LHC) functions as a light receptor, it captures and delivers excitation energy to photosystems with which it is closely associated. Energy is transferred from the carotenoid and chlorophyll C (or B) to chlorophyll A and the photosynthetic reaction centers where it is used to synthesize ATP and reducing power.</text>
</comment>
<evidence type="ECO:0000313" key="10">
    <source>
        <dbReference type="Proteomes" id="UP000355283"/>
    </source>
</evidence>
<dbReference type="GO" id="GO:0009507">
    <property type="term" value="C:chloroplast"/>
    <property type="evidence" value="ECO:0007669"/>
    <property type="project" value="UniProtKB-SubCell"/>
</dbReference>
<keyword evidence="8" id="KW-0732">Signal</keyword>
<comment type="caution">
    <text evidence="9">The sequence shown here is derived from an EMBL/GenBank/DDBJ whole genome shotgun (WGS) entry which is preliminary data.</text>
</comment>
<evidence type="ECO:0000256" key="5">
    <source>
        <dbReference type="ARBA" id="ARBA00022531"/>
    </source>
</evidence>
<evidence type="ECO:0000256" key="7">
    <source>
        <dbReference type="PIRSR" id="PIRSR601344-1"/>
    </source>
</evidence>
<protein>
    <submittedName>
        <fullName evidence="9">Uncharacterized protein</fullName>
    </submittedName>
</protein>